<dbReference type="GO" id="GO:0004565">
    <property type="term" value="F:beta-galactosidase activity"/>
    <property type="evidence" value="ECO:0007669"/>
    <property type="project" value="UniProtKB-EC"/>
</dbReference>
<dbReference type="InterPro" id="IPR017853">
    <property type="entry name" value="GH"/>
</dbReference>
<gene>
    <name evidence="9" type="ORF">C7P63_03235</name>
</gene>
<dbReference type="RefSeq" id="WP_125942721.1">
    <property type="nucleotide sequence ID" value="NZ_PXZH01000001.1"/>
</dbReference>
<dbReference type="PANTHER" id="PTHR46323:SF2">
    <property type="entry name" value="BETA-GALACTOSIDASE"/>
    <property type="match status" value="1"/>
</dbReference>
<comment type="catalytic activity">
    <reaction evidence="1 7">
        <text>Hydrolysis of terminal non-reducing beta-D-galactose residues in beta-D-galactosides.</text>
        <dbReference type="EC" id="3.2.1.23"/>
    </reaction>
</comment>
<dbReference type="InterPro" id="IPR006103">
    <property type="entry name" value="Glyco_hydro_2_cat"/>
</dbReference>
<dbReference type="Pfam" id="PF00703">
    <property type="entry name" value="Glyco_hydro_2"/>
    <property type="match status" value="1"/>
</dbReference>
<dbReference type="Gene3D" id="3.20.20.80">
    <property type="entry name" value="Glycosidases"/>
    <property type="match status" value="1"/>
</dbReference>
<sequence length="995" mass="115607">MFKYPYYKQLETISVHKEPERNYYVPYQSLEEALTSKKRDESQRFMLLDGQWQFAYYESIHHVPSRFFEQPLLDNSSSYIQVPGTFQNQGYDQHQYVNVSYPIPYDPPYTPYDNPCGIYQREFSLEKQGDQSYYLNFEGVDSNLHVFINGQFVGYDQVTHSPSEFNVTPYLVTGVNRLTVLVMKWCDGTYFEDQDKFRTTGIIRSVYLLTRPQKHLWEYQITPKIDLENKIAQLEVTTKNWLESVSYYLYNPNHQLMAQGVFQKDTQITVENASLWSAETPTLYTLVLETNGEYFKEAIGFRQVEVVGREIYLNGQPITFLGVNHHDTHPDTGSVMTEEMYRMDMLKMKQLNMNAIRTAHYPKPPIFYELADELGFYIVSEADLECHGVVNLYGDLAQYNLMANDSRFEQAMIDRIYRSVKWFINRSSILIWSMGNESGYGKNFEKAQHLIKKLDPSRLIHNERAAEPVSYQANDFSNLDVISRMYPSFNEVTHFCESPQYTKPFMLCEYSHAMGNGPGDLKTYFDLMERYPAFVGGFVWEWADHSMKCVNETGDSYLGYGGDFGETLHDGNFCVDGLTTPYRQWTSKMEEYRNIHLPIQLKELNVNTGECWLKNINSFLVGENYQVVYSWHKNGKKVETGSLDVSHIAPRTKKSVQVKVPTITKQDTLTFEIGVYKKATGEYLGTQQKIIQEVVEHPWKNELSHLASYPLDYVVKDNQFIIIEGKDFMYRFNQQTGLMDQVQVQGEKLLAEPSYLHIWRAPTDNDRNIRKDWQGAGYDQASLNLIDCHIKKTDQGIILTGIYHLGAPGIQRILGIELQMTIDGTGQIAYQFKVKKTENLPDLPRFGIVLPLVNQFNEANYFGFGPFASYEDKHYASQLGEYRQEIAELEERYLYPQENGNRWHTHWVEVIGDSHQIRCTSPRWFNFSLQKYSAKMLTQAKHLDELQDLGIRYLHLDMKQNGIGSNSCGPYVAEASCFSEESFIFEGSLFFNKKN</sequence>
<dbReference type="PRINTS" id="PR00132">
    <property type="entry name" value="GLHYDRLASE2"/>
</dbReference>
<dbReference type="InterPro" id="IPR013783">
    <property type="entry name" value="Ig-like_fold"/>
</dbReference>
<dbReference type="InterPro" id="IPR050347">
    <property type="entry name" value="Bact_Beta-galactosidase"/>
</dbReference>
<dbReference type="EC" id="3.2.1.23" evidence="3 7"/>
<protein>
    <recommendedName>
        <fullName evidence="3 7">Beta-galactosidase</fullName>
        <ecNumber evidence="3 7">3.2.1.23</ecNumber>
    </recommendedName>
    <alternativeName>
        <fullName evidence="6 7">Lactase</fullName>
    </alternativeName>
</protein>
<keyword evidence="4 7" id="KW-0378">Hydrolase</keyword>
<evidence type="ECO:0000313" key="10">
    <source>
        <dbReference type="Proteomes" id="UP000277864"/>
    </source>
</evidence>
<dbReference type="SMART" id="SM01038">
    <property type="entry name" value="Bgal_small_N"/>
    <property type="match status" value="1"/>
</dbReference>
<name>A0A429Z8S1_9ENTE</name>
<dbReference type="InterPro" id="IPR006104">
    <property type="entry name" value="Glyco_hydro_2_N"/>
</dbReference>
<dbReference type="OrthoDB" id="9762066at2"/>
<evidence type="ECO:0000256" key="2">
    <source>
        <dbReference type="ARBA" id="ARBA00007401"/>
    </source>
</evidence>
<evidence type="ECO:0000256" key="5">
    <source>
        <dbReference type="ARBA" id="ARBA00023295"/>
    </source>
</evidence>
<evidence type="ECO:0000259" key="8">
    <source>
        <dbReference type="SMART" id="SM01038"/>
    </source>
</evidence>
<evidence type="ECO:0000256" key="3">
    <source>
        <dbReference type="ARBA" id="ARBA00012756"/>
    </source>
</evidence>
<dbReference type="Pfam" id="PF02837">
    <property type="entry name" value="Glyco_hydro_2_N"/>
    <property type="match status" value="1"/>
</dbReference>
<dbReference type="InterPro" id="IPR014718">
    <property type="entry name" value="GH-type_carb-bd"/>
</dbReference>
<dbReference type="InterPro" id="IPR023230">
    <property type="entry name" value="Glyco_hydro_2_CS"/>
</dbReference>
<proteinExistence type="inferred from homology"/>
<evidence type="ECO:0000313" key="9">
    <source>
        <dbReference type="EMBL" id="RST90107.1"/>
    </source>
</evidence>
<dbReference type="InterPro" id="IPR006102">
    <property type="entry name" value="Ig-like_GH2"/>
</dbReference>
<dbReference type="SUPFAM" id="SSF74650">
    <property type="entry name" value="Galactose mutarotase-like"/>
    <property type="match status" value="1"/>
</dbReference>
<dbReference type="Gene3D" id="2.60.40.10">
    <property type="entry name" value="Immunoglobulins"/>
    <property type="match status" value="2"/>
</dbReference>
<dbReference type="Pfam" id="PF02836">
    <property type="entry name" value="Glyco_hydro_2_C"/>
    <property type="match status" value="1"/>
</dbReference>
<dbReference type="Pfam" id="PF02929">
    <property type="entry name" value="Bgal_small_N"/>
    <property type="match status" value="1"/>
</dbReference>
<feature type="domain" description="Beta galactosidase small chain/" evidence="8">
    <location>
        <begin position="722"/>
        <end position="986"/>
    </location>
</feature>
<dbReference type="PANTHER" id="PTHR46323">
    <property type="entry name" value="BETA-GALACTOSIDASE"/>
    <property type="match status" value="1"/>
</dbReference>
<keyword evidence="10" id="KW-1185">Reference proteome</keyword>
<comment type="similarity">
    <text evidence="2 7">Belongs to the glycosyl hydrolase 2 family.</text>
</comment>
<evidence type="ECO:0000256" key="1">
    <source>
        <dbReference type="ARBA" id="ARBA00001412"/>
    </source>
</evidence>
<evidence type="ECO:0000256" key="6">
    <source>
        <dbReference type="ARBA" id="ARBA00032230"/>
    </source>
</evidence>
<keyword evidence="5 7" id="KW-0326">Glycosidase</keyword>
<comment type="caution">
    <text evidence="9">The sequence shown here is derived from an EMBL/GenBank/DDBJ whole genome shotgun (WGS) entry which is preliminary data.</text>
</comment>
<dbReference type="InterPro" id="IPR006101">
    <property type="entry name" value="Glyco_hydro_2"/>
</dbReference>
<dbReference type="InterPro" id="IPR004199">
    <property type="entry name" value="B-gal_small/dom_5"/>
</dbReference>
<dbReference type="InterPro" id="IPR008979">
    <property type="entry name" value="Galactose-bd-like_sf"/>
</dbReference>
<dbReference type="GO" id="GO:0030246">
    <property type="term" value="F:carbohydrate binding"/>
    <property type="evidence" value="ECO:0007669"/>
    <property type="project" value="InterPro"/>
</dbReference>
<dbReference type="AlphaFoldDB" id="A0A429Z8S1"/>
<dbReference type="Gene3D" id="2.70.98.10">
    <property type="match status" value="1"/>
</dbReference>
<dbReference type="SUPFAM" id="SSF49303">
    <property type="entry name" value="beta-Galactosidase/glucuronidase domain"/>
    <property type="match status" value="2"/>
</dbReference>
<dbReference type="Gene3D" id="2.60.120.260">
    <property type="entry name" value="Galactose-binding domain-like"/>
    <property type="match status" value="1"/>
</dbReference>
<organism evidence="9 10">
    <name type="scientific">Vagococcus humatus</name>
    <dbReference type="NCBI Taxonomy" id="1889241"/>
    <lineage>
        <taxon>Bacteria</taxon>
        <taxon>Bacillati</taxon>
        <taxon>Bacillota</taxon>
        <taxon>Bacilli</taxon>
        <taxon>Lactobacillales</taxon>
        <taxon>Enterococcaceae</taxon>
        <taxon>Vagococcus</taxon>
    </lineage>
</organism>
<accession>A0A429Z8S1</accession>
<evidence type="ECO:0000256" key="7">
    <source>
        <dbReference type="RuleBase" id="RU361154"/>
    </source>
</evidence>
<dbReference type="EMBL" id="PXZH01000001">
    <property type="protein sequence ID" value="RST90107.1"/>
    <property type="molecule type" value="Genomic_DNA"/>
</dbReference>
<dbReference type="Proteomes" id="UP000277864">
    <property type="component" value="Unassembled WGS sequence"/>
</dbReference>
<dbReference type="InterPro" id="IPR036156">
    <property type="entry name" value="Beta-gal/glucu_dom_sf"/>
</dbReference>
<dbReference type="SUPFAM" id="SSF49785">
    <property type="entry name" value="Galactose-binding domain-like"/>
    <property type="match status" value="1"/>
</dbReference>
<dbReference type="GO" id="GO:0009341">
    <property type="term" value="C:beta-galactosidase complex"/>
    <property type="evidence" value="ECO:0007669"/>
    <property type="project" value="InterPro"/>
</dbReference>
<reference evidence="9 10" key="1">
    <citation type="submission" date="2018-03" db="EMBL/GenBank/DDBJ databases">
        <authorList>
            <person name="Gulvik C.A."/>
        </authorList>
    </citation>
    <scope>NUCLEOTIDE SEQUENCE [LARGE SCALE GENOMIC DNA]</scope>
    <source>
        <strain evidence="9 10">JCM 31581</strain>
    </source>
</reference>
<dbReference type="InterPro" id="IPR011013">
    <property type="entry name" value="Gal_mutarotase_sf_dom"/>
</dbReference>
<dbReference type="SUPFAM" id="SSF51445">
    <property type="entry name" value="(Trans)glycosidases"/>
    <property type="match status" value="1"/>
</dbReference>
<evidence type="ECO:0000256" key="4">
    <source>
        <dbReference type="ARBA" id="ARBA00022801"/>
    </source>
</evidence>
<dbReference type="PROSITE" id="PS00719">
    <property type="entry name" value="GLYCOSYL_HYDROL_F2_1"/>
    <property type="match status" value="1"/>
</dbReference>
<dbReference type="GO" id="GO:0005990">
    <property type="term" value="P:lactose catabolic process"/>
    <property type="evidence" value="ECO:0007669"/>
    <property type="project" value="TreeGrafter"/>
</dbReference>